<feature type="domain" description="HAMP" evidence="13">
    <location>
        <begin position="330"/>
        <end position="382"/>
    </location>
</feature>
<keyword evidence="4" id="KW-0808">Transferase</keyword>
<dbReference type="Pfam" id="PF02518">
    <property type="entry name" value="HATPase_c"/>
    <property type="match status" value="1"/>
</dbReference>
<dbReference type="InterPro" id="IPR050640">
    <property type="entry name" value="Bact_2-comp_sensor_kinase"/>
</dbReference>
<evidence type="ECO:0000256" key="5">
    <source>
        <dbReference type="ARBA" id="ARBA00022692"/>
    </source>
</evidence>
<comment type="caution">
    <text evidence="14">The sequence shown here is derived from an EMBL/GenBank/DDBJ whole genome shotgun (WGS) entry which is preliminary data.</text>
</comment>
<dbReference type="Proteomes" id="UP001314681">
    <property type="component" value="Unassembled WGS sequence"/>
</dbReference>
<evidence type="ECO:0000256" key="12">
    <source>
        <dbReference type="SAM" id="Phobius"/>
    </source>
</evidence>
<keyword evidence="6" id="KW-0547">Nucleotide-binding</keyword>
<keyword evidence="5 12" id="KW-0812">Transmembrane</keyword>
<feature type="transmembrane region" description="Helical" evidence="12">
    <location>
        <begin position="306"/>
        <end position="328"/>
    </location>
</feature>
<dbReference type="PROSITE" id="PS50885">
    <property type="entry name" value="HAMP"/>
    <property type="match status" value="1"/>
</dbReference>
<evidence type="ECO:0000256" key="6">
    <source>
        <dbReference type="ARBA" id="ARBA00022741"/>
    </source>
</evidence>
<evidence type="ECO:0000256" key="11">
    <source>
        <dbReference type="ARBA" id="ARBA00023136"/>
    </source>
</evidence>
<dbReference type="InterPro" id="IPR036890">
    <property type="entry name" value="HATPase_C_sf"/>
</dbReference>
<name>A0ABS6KB87_9FIRM</name>
<dbReference type="EMBL" id="JAHQCX010000013">
    <property type="protein sequence ID" value="MBU9727788.1"/>
    <property type="molecule type" value="Genomic_DNA"/>
</dbReference>
<dbReference type="SUPFAM" id="SSF55874">
    <property type="entry name" value="ATPase domain of HSP90 chaperone/DNA topoisomerase II/histidine kinase"/>
    <property type="match status" value="1"/>
</dbReference>
<evidence type="ECO:0000256" key="2">
    <source>
        <dbReference type="ARBA" id="ARBA00022475"/>
    </source>
</evidence>
<keyword evidence="15" id="KW-1185">Reference proteome</keyword>
<keyword evidence="8" id="KW-0067">ATP-binding</keyword>
<dbReference type="SMART" id="SM00387">
    <property type="entry name" value="HATPase_c"/>
    <property type="match status" value="1"/>
</dbReference>
<protein>
    <submittedName>
        <fullName evidence="14">Sensor histidine kinase</fullName>
    </submittedName>
</protein>
<dbReference type="CDD" id="cd06225">
    <property type="entry name" value="HAMP"/>
    <property type="match status" value="1"/>
</dbReference>
<keyword evidence="9 12" id="KW-1133">Transmembrane helix</keyword>
<evidence type="ECO:0000256" key="1">
    <source>
        <dbReference type="ARBA" id="ARBA00004651"/>
    </source>
</evidence>
<evidence type="ECO:0000259" key="13">
    <source>
        <dbReference type="PROSITE" id="PS50885"/>
    </source>
</evidence>
<keyword evidence="3" id="KW-0597">Phosphoprotein</keyword>
<comment type="subcellular location">
    <subcellularLocation>
        <location evidence="1">Cell membrane</location>
        <topology evidence="1">Multi-pass membrane protein</topology>
    </subcellularLocation>
</comment>
<evidence type="ECO:0000256" key="4">
    <source>
        <dbReference type="ARBA" id="ARBA00022679"/>
    </source>
</evidence>
<keyword evidence="7 14" id="KW-0418">Kinase</keyword>
<dbReference type="InterPro" id="IPR003594">
    <property type="entry name" value="HATPase_dom"/>
</dbReference>
<feature type="transmembrane region" description="Helical" evidence="12">
    <location>
        <begin position="14"/>
        <end position="37"/>
    </location>
</feature>
<evidence type="ECO:0000313" key="15">
    <source>
        <dbReference type="Proteomes" id="UP001314681"/>
    </source>
</evidence>
<dbReference type="RefSeq" id="WP_158355702.1">
    <property type="nucleotide sequence ID" value="NZ_JAHQCX010000013.1"/>
</dbReference>
<evidence type="ECO:0000256" key="8">
    <source>
        <dbReference type="ARBA" id="ARBA00022840"/>
    </source>
</evidence>
<reference evidence="14 15" key="1">
    <citation type="submission" date="2021-06" db="EMBL/GenBank/DDBJ databases">
        <title>Description of novel taxa of the family Lachnospiraceae.</title>
        <authorList>
            <person name="Chaplin A.V."/>
            <person name="Sokolova S.R."/>
            <person name="Pikina A.P."/>
            <person name="Korzhanova M."/>
            <person name="Belova V."/>
            <person name="Korostin D."/>
            <person name="Efimov B.A."/>
        </authorList>
    </citation>
    <scope>NUCLEOTIDE SEQUENCE [LARGE SCALE GENOMIC DNA]</scope>
    <source>
        <strain evidence="14 15">ASD4241</strain>
    </source>
</reference>
<keyword evidence="2" id="KW-1003">Cell membrane</keyword>
<dbReference type="Gene3D" id="6.10.340.10">
    <property type="match status" value="1"/>
</dbReference>
<gene>
    <name evidence="14" type="ORF">KTH90_17400</name>
</gene>
<evidence type="ECO:0000313" key="14">
    <source>
        <dbReference type="EMBL" id="MBU9727788.1"/>
    </source>
</evidence>
<dbReference type="PANTHER" id="PTHR34220">
    <property type="entry name" value="SENSOR HISTIDINE KINASE YPDA"/>
    <property type="match status" value="1"/>
</dbReference>
<dbReference type="InterPro" id="IPR010559">
    <property type="entry name" value="Sig_transdc_His_kin_internal"/>
</dbReference>
<sequence length="599" mass="69251">MKKRWQYISLKNKIFFLTTLLALMILVIFAGICSVSVRKSMLSMSRDYYIKALGLIEKNIDTTIRAIEDYSRIIASDYRMQEKLSEYVNAESEKDKLVVNYSIFRELAEIGSNVITPTTQISGMAVSVEGKIVYSGYDINPEAVYDILSSIHLEAAYERQVPVWVDLAPLTFSDYYHTRQNVFSVSKLIREKNSGQALGVVSFFINETNFSDAYMENVPGEAEDFYIVNTGNQIISSQDKENLYQNIHTVLGLSEKKFRELEEKGSTIIQEQRIPVLYMMDTYEKNGWRIISVHAMNELVLEEHRIIFFVGFVFLFVVFSVFILSRWISITVTKPIYTLLHTIDQIDDRHMDLRANVNATGEIQILITAFNDLMDKLDASVRQICQEQQLKRQLELNLLQSQIKPHFLYNTMEMIGSFIKLDMKEYALLSVQHLSGFYRMSLSNGNEIITLGEEMTIIENYLSLQKLRYTEYIDFRMEMDPGLCAYKVPKLFMQPLVENAIYHGLKPCGHKGVITVTGYEEQEWMCIRIHDNGVGIPAGELGQILQDLDKNTKSYGLRNVYMRLKFFYGKNCGFRIESKEEEYTQVCIHIPKILQTEEA</sequence>
<dbReference type="GO" id="GO:0016301">
    <property type="term" value="F:kinase activity"/>
    <property type="evidence" value="ECO:0007669"/>
    <property type="project" value="UniProtKB-KW"/>
</dbReference>
<keyword evidence="10" id="KW-0902">Two-component regulatory system</keyword>
<dbReference type="InterPro" id="IPR003660">
    <property type="entry name" value="HAMP_dom"/>
</dbReference>
<proteinExistence type="predicted"/>
<keyword evidence="11 12" id="KW-0472">Membrane</keyword>
<evidence type="ECO:0000256" key="3">
    <source>
        <dbReference type="ARBA" id="ARBA00022553"/>
    </source>
</evidence>
<dbReference type="PANTHER" id="PTHR34220:SF11">
    <property type="entry name" value="SENSOR PROTEIN KINASE HPTS"/>
    <property type="match status" value="1"/>
</dbReference>
<dbReference type="Pfam" id="PF06580">
    <property type="entry name" value="His_kinase"/>
    <property type="match status" value="1"/>
</dbReference>
<dbReference type="SMART" id="SM00304">
    <property type="entry name" value="HAMP"/>
    <property type="match status" value="1"/>
</dbReference>
<evidence type="ECO:0000256" key="10">
    <source>
        <dbReference type="ARBA" id="ARBA00023012"/>
    </source>
</evidence>
<accession>A0ABS6KB87</accession>
<dbReference type="SUPFAM" id="SSF158472">
    <property type="entry name" value="HAMP domain-like"/>
    <property type="match status" value="1"/>
</dbReference>
<dbReference type="Gene3D" id="3.30.565.10">
    <property type="entry name" value="Histidine kinase-like ATPase, C-terminal domain"/>
    <property type="match status" value="1"/>
</dbReference>
<evidence type="ECO:0000256" key="9">
    <source>
        <dbReference type="ARBA" id="ARBA00022989"/>
    </source>
</evidence>
<organism evidence="14 15">
    <name type="scientific">Diplocloster modestus</name>
    <dbReference type="NCBI Taxonomy" id="2850322"/>
    <lineage>
        <taxon>Bacteria</taxon>
        <taxon>Bacillati</taxon>
        <taxon>Bacillota</taxon>
        <taxon>Clostridia</taxon>
        <taxon>Lachnospirales</taxon>
        <taxon>Lachnospiraceae</taxon>
        <taxon>Diplocloster</taxon>
    </lineage>
</organism>
<evidence type="ECO:0000256" key="7">
    <source>
        <dbReference type="ARBA" id="ARBA00022777"/>
    </source>
</evidence>